<dbReference type="InterPro" id="IPR018289">
    <property type="entry name" value="MULE_transposase_dom"/>
</dbReference>
<keyword evidence="3" id="KW-1185">Reference proteome</keyword>
<evidence type="ECO:0000256" key="1">
    <source>
        <dbReference type="SAM" id="MobiDB-lite"/>
    </source>
</evidence>
<accession>A0A6P5RZF0</accession>
<evidence type="ECO:0000259" key="2">
    <source>
        <dbReference type="Pfam" id="PF10551"/>
    </source>
</evidence>
<protein>
    <submittedName>
        <fullName evidence="4">Uncharacterized protein LOC110750489</fullName>
    </submittedName>
</protein>
<dbReference type="Proteomes" id="UP000515124">
    <property type="component" value="Unplaced"/>
</dbReference>
<dbReference type="PANTHER" id="PTHR31569:SF4">
    <property type="entry name" value="SWIM-TYPE DOMAIN-CONTAINING PROTEIN"/>
    <property type="match status" value="1"/>
</dbReference>
<organism evidence="3 4">
    <name type="scientific">Prunus avium</name>
    <name type="common">Cherry</name>
    <name type="synonym">Cerasus avium</name>
    <dbReference type="NCBI Taxonomy" id="42229"/>
    <lineage>
        <taxon>Eukaryota</taxon>
        <taxon>Viridiplantae</taxon>
        <taxon>Streptophyta</taxon>
        <taxon>Embryophyta</taxon>
        <taxon>Tracheophyta</taxon>
        <taxon>Spermatophyta</taxon>
        <taxon>Magnoliopsida</taxon>
        <taxon>eudicotyledons</taxon>
        <taxon>Gunneridae</taxon>
        <taxon>Pentapetalae</taxon>
        <taxon>rosids</taxon>
        <taxon>fabids</taxon>
        <taxon>Rosales</taxon>
        <taxon>Rosaceae</taxon>
        <taxon>Amygdaloideae</taxon>
        <taxon>Amygdaleae</taxon>
        <taxon>Prunus</taxon>
    </lineage>
</organism>
<dbReference type="Pfam" id="PF10551">
    <property type="entry name" value="MULE"/>
    <property type="match status" value="1"/>
</dbReference>
<gene>
    <name evidence="4" type="primary">LOC110750489</name>
</gene>
<feature type="region of interest" description="Disordered" evidence="1">
    <location>
        <begin position="85"/>
        <end position="116"/>
    </location>
</feature>
<dbReference type="KEGG" id="pavi:110750489"/>
<dbReference type="CDD" id="cd22744">
    <property type="entry name" value="OTU"/>
    <property type="match status" value="1"/>
</dbReference>
<name>A0A6P5RZF0_PRUAV</name>
<sequence length="849" mass="98120">MKLEQITFTPSHDTRTESVLDTTKQFTTDEIFNSQEALLNWSHVQGRKCGIVVVIKRSDGVGKIITRRARVTLGCERGGHYIKKPNVDLDDEQPMNSEVDVSIDHRKKKRSKSTGTKKCGCPFQLKGLNISLGDEWKVEVVCGVHNHQSAEYLKGHSYAGRLSKEENNLLMDMSKSLVRPKDILYTIKRRDGKNVTTMKTIYNARHKSRVVEKASRSEMQLLLCRLSDHKYINWHRTDDTNCVSDLFWAHPDSVNLLHAFPHVLVMDCTYKTNRFRYPLLQIVGVTSTKLTFSAAFAYISSEKEDNYMWALNRLKSIMNTNCLPSVIVTDREMALMNAIRNMFPSVRHLLCRWHINRSVMKACKGILKKGEKWEQFIVLWNMLVLAKTEVDYERNLLEMDRIFEGKYSKMLDYVKVNWLKEYKDWFMAVWTDTCMHFGNTTSNRAESAHSQLKRQLGTSQCNFETSWAKIHAMLVLQHTEIKASFEKSQSFVQHEFNKVSLLKDLIGYVSIVALEEILCESKRIQYVGADPIACGCVIRRSHGLPCAHEMAELSRVFRPIPLHCVHPHWRKLDMFPTAQINDNLDSPEDAKIDVFVNWFKSNDYDTKRHIGMKLQEIMGPKSSTLREPQVKIKTKGRPSNFDKSTRRLPSAFELAESDCNRNSRTLSDGVVYTKPPPKKRKKQTPPLTVNHDTQSSALEIVKIETTLPKKRTPKLPVHKQQIVNPEDLTQQYNDKLPAAIRPFIMGAKDVKSDGNCGFRAIAGLLGYGENSWRKSVESKREVEYRLDYFDDYPLEDRWMLIPEMGYLIANCYNVLHLQPHHPMPPVINRWLDISNLKAFDWYKSISRSH</sequence>
<evidence type="ECO:0000313" key="3">
    <source>
        <dbReference type="Proteomes" id="UP000515124"/>
    </source>
</evidence>
<dbReference type="InterPro" id="IPR052579">
    <property type="entry name" value="Zinc_finger_SWIM"/>
</dbReference>
<feature type="domain" description="MULE transposase" evidence="2">
    <location>
        <begin position="263"/>
        <end position="357"/>
    </location>
</feature>
<proteinExistence type="predicted"/>
<reference evidence="4" key="1">
    <citation type="submission" date="2025-08" db="UniProtKB">
        <authorList>
            <consortium name="RefSeq"/>
        </authorList>
    </citation>
    <scope>IDENTIFICATION</scope>
</reference>
<evidence type="ECO:0000313" key="4">
    <source>
        <dbReference type="RefSeq" id="XP_021806526.1"/>
    </source>
</evidence>
<feature type="region of interest" description="Disordered" evidence="1">
    <location>
        <begin position="664"/>
        <end position="690"/>
    </location>
</feature>
<dbReference type="GeneID" id="110750489"/>
<dbReference type="RefSeq" id="XP_021806526.1">
    <property type="nucleotide sequence ID" value="XM_021950834.1"/>
</dbReference>
<dbReference type="PANTHER" id="PTHR31569">
    <property type="entry name" value="SWIM-TYPE DOMAIN-CONTAINING PROTEIN"/>
    <property type="match status" value="1"/>
</dbReference>
<dbReference type="AlphaFoldDB" id="A0A6P5RZF0"/>